<dbReference type="PANTHER" id="PTHR11103">
    <property type="entry name" value="SLR1189 PROTEIN"/>
    <property type="match status" value="1"/>
</dbReference>
<dbReference type="PANTHER" id="PTHR11103:SF18">
    <property type="entry name" value="SLR1189 PROTEIN"/>
    <property type="match status" value="1"/>
</dbReference>
<reference evidence="6 7" key="1">
    <citation type="journal article" date="2019" name="Int. J. Syst. Evol. Microbiol.">
        <title>The Global Catalogue of Microorganisms (GCM) 10K type strain sequencing project: providing services to taxonomists for standard genome sequencing and annotation.</title>
        <authorList>
            <consortium name="The Broad Institute Genomics Platform"/>
            <consortium name="The Broad Institute Genome Sequencing Center for Infectious Disease"/>
            <person name="Wu L."/>
            <person name="Ma J."/>
        </authorList>
    </citation>
    <scope>NUCLEOTIDE SEQUENCE [LARGE SCALE GENOMIC DNA]</scope>
    <source>
        <strain evidence="6 7">JCM 16259</strain>
    </source>
</reference>
<name>A0ABN3L9H1_9MICO</name>
<feature type="domain" description="Hcy-binding" evidence="5">
    <location>
        <begin position="1"/>
        <end position="200"/>
    </location>
</feature>
<keyword evidence="3" id="KW-0862">Zinc</keyword>
<evidence type="ECO:0000256" key="4">
    <source>
        <dbReference type="SAM" id="MobiDB-lite"/>
    </source>
</evidence>
<keyword evidence="3" id="KW-0479">Metal-binding</keyword>
<feature type="binding site" evidence="3">
    <location>
        <position position="107"/>
    </location>
    <ligand>
        <name>Zn(2+)</name>
        <dbReference type="ChEBI" id="CHEBI:29105"/>
    </ligand>
</feature>
<dbReference type="InterPro" id="IPR036589">
    <property type="entry name" value="HCY_dom_sf"/>
</dbReference>
<keyword evidence="7" id="KW-1185">Reference proteome</keyword>
<accession>A0ABN3L9H1</accession>
<gene>
    <name evidence="6" type="ORF">GCM10009858_17310</name>
</gene>
<dbReference type="RefSeq" id="WP_344254443.1">
    <property type="nucleotide sequence ID" value="NZ_BAAARE010000006.1"/>
</dbReference>
<dbReference type="EMBL" id="BAAARE010000006">
    <property type="protein sequence ID" value="GAA2480197.1"/>
    <property type="molecule type" value="Genomic_DNA"/>
</dbReference>
<feature type="binding site" evidence="3">
    <location>
        <position position="185"/>
    </location>
    <ligand>
        <name>Zn(2+)</name>
        <dbReference type="ChEBI" id="CHEBI:29105"/>
    </ligand>
</feature>
<evidence type="ECO:0000256" key="1">
    <source>
        <dbReference type="ARBA" id="ARBA00022603"/>
    </source>
</evidence>
<comment type="cofactor">
    <cofactor evidence="3">
        <name>Zn(2+)</name>
        <dbReference type="ChEBI" id="CHEBI:29105"/>
    </cofactor>
</comment>
<feature type="region of interest" description="Disordered" evidence="4">
    <location>
        <begin position="1"/>
        <end position="22"/>
    </location>
</feature>
<protein>
    <recommendedName>
        <fullName evidence="5">Hcy-binding domain-containing protein</fullName>
    </recommendedName>
</protein>
<evidence type="ECO:0000313" key="6">
    <source>
        <dbReference type="EMBL" id="GAA2480197.1"/>
    </source>
</evidence>
<comment type="caution">
    <text evidence="6">The sequence shown here is derived from an EMBL/GenBank/DDBJ whole genome shotgun (WGS) entry which is preliminary data.</text>
</comment>
<sequence length="200" mass="20142">MVVSGTVGPRGDGYDSAGAPSADEAADYHAPQVAAFAAAGADLVGAYTLTTTGEAVGIVRACRAHGLPAAISFTVEVDGRLPDGTTLADAVGEVDRHGAPDYFLVNCAHPEHVMAALPASADGDEDGDGADWRTRLLGVRYNASTRSHGELDEAEDLDAGDLDRIAAGHATVAPLLPDLAVVGGCCGTGAAHVARLWGVG</sequence>
<dbReference type="Pfam" id="PF02574">
    <property type="entry name" value="S-methyl_trans"/>
    <property type="match status" value="1"/>
</dbReference>
<dbReference type="InterPro" id="IPR003726">
    <property type="entry name" value="HCY_dom"/>
</dbReference>
<keyword evidence="1 3" id="KW-0489">Methyltransferase</keyword>
<evidence type="ECO:0000313" key="7">
    <source>
        <dbReference type="Proteomes" id="UP001500730"/>
    </source>
</evidence>
<dbReference type="SUPFAM" id="SSF82282">
    <property type="entry name" value="Homocysteine S-methyltransferase"/>
    <property type="match status" value="1"/>
</dbReference>
<dbReference type="PROSITE" id="PS50970">
    <property type="entry name" value="HCY"/>
    <property type="match status" value="1"/>
</dbReference>
<feature type="binding site" evidence="3">
    <location>
        <position position="186"/>
    </location>
    <ligand>
        <name>Zn(2+)</name>
        <dbReference type="ChEBI" id="CHEBI:29105"/>
    </ligand>
</feature>
<organism evidence="6 7">
    <name type="scientific">Terrabacter carboxydivorans</name>
    <dbReference type="NCBI Taxonomy" id="619730"/>
    <lineage>
        <taxon>Bacteria</taxon>
        <taxon>Bacillati</taxon>
        <taxon>Actinomycetota</taxon>
        <taxon>Actinomycetes</taxon>
        <taxon>Micrococcales</taxon>
        <taxon>Intrasporangiaceae</taxon>
        <taxon>Terrabacter</taxon>
    </lineage>
</organism>
<evidence type="ECO:0000256" key="2">
    <source>
        <dbReference type="ARBA" id="ARBA00022679"/>
    </source>
</evidence>
<keyword evidence="2 3" id="KW-0808">Transferase</keyword>
<dbReference type="Proteomes" id="UP001500730">
    <property type="component" value="Unassembled WGS sequence"/>
</dbReference>
<dbReference type="Gene3D" id="3.20.20.330">
    <property type="entry name" value="Homocysteine-binding-like domain"/>
    <property type="match status" value="1"/>
</dbReference>
<evidence type="ECO:0000259" key="5">
    <source>
        <dbReference type="PROSITE" id="PS50970"/>
    </source>
</evidence>
<proteinExistence type="predicted"/>
<evidence type="ECO:0000256" key="3">
    <source>
        <dbReference type="PROSITE-ProRule" id="PRU00333"/>
    </source>
</evidence>